<keyword evidence="3" id="KW-1185">Reference proteome</keyword>
<protein>
    <submittedName>
        <fullName evidence="2">Uncharacterized protein</fullName>
    </submittedName>
</protein>
<organism evidence="2 3">
    <name type="scientific">Dichanthelium oligosanthes</name>
    <dbReference type="NCBI Taxonomy" id="888268"/>
    <lineage>
        <taxon>Eukaryota</taxon>
        <taxon>Viridiplantae</taxon>
        <taxon>Streptophyta</taxon>
        <taxon>Embryophyta</taxon>
        <taxon>Tracheophyta</taxon>
        <taxon>Spermatophyta</taxon>
        <taxon>Magnoliopsida</taxon>
        <taxon>Liliopsida</taxon>
        <taxon>Poales</taxon>
        <taxon>Poaceae</taxon>
        <taxon>PACMAD clade</taxon>
        <taxon>Panicoideae</taxon>
        <taxon>Panicodae</taxon>
        <taxon>Paniceae</taxon>
        <taxon>Dichantheliinae</taxon>
        <taxon>Dichanthelium</taxon>
    </lineage>
</organism>
<evidence type="ECO:0000256" key="1">
    <source>
        <dbReference type="SAM" id="MobiDB-lite"/>
    </source>
</evidence>
<sequence length="139" mass="14411">RWIASRSPAPLPIRAHATAGADGDLLVFDILWSSTGSPSSTIGLGLLAALLEDEGEKKKRATGGGAGPVRSAASGMTRSAPVRIPSKPARRGGGLRPARGLEDAGEAMVPPCRHTVHSSRLGRGTERGASVAEAMLRRW</sequence>
<evidence type="ECO:0000313" key="2">
    <source>
        <dbReference type="EMBL" id="OEL26368.1"/>
    </source>
</evidence>
<comment type="caution">
    <text evidence="2">The sequence shown here is derived from an EMBL/GenBank/DDBJ whole genome shotgun (WGS) entry which is preliminary data.</text>
</comment>
<feature type="non-terminal residue" evidence="2">
    <location>
        <position position="1"/>
    </location>
</feature>
<gene>
    <name evidence="2" type="ORF">BAE44_0012612</name>
</gene>
<reference evidence="2 3" key="1">
    <citation type="submission" date="2016-09" db="EMBL/GenBank/DDBJ databases">
        <title>The draft genome of Dichanthelium oligosanthes: A C3 panicoid grass species.</title>
        <authorList>
            <person name="Studer A.J."/>
            <person name="Schnable J.C."/>
            <person name="Brutnell T.P."/>
        </authorList>
    </citation>
    <scope>NUCLEOTIDE SEQUENCE [LARGE SCALE GENOMIC DNA]</scope>
    <source>
        <strain evidence="3">cv. Kellogg 1175</strain>
        <tissue evidence="2">Leaf</tissue>
    </source>
</reference>
<proteinExistence type="predicted"/>
<evidence type="ECO:0000313" key="3">
    <source>
        <dbReference type="Proteomes" id="UP000095767"/>
    </source>
</evidence>
<accession>A0A1E5VML6</accession>
<dbReference type="EMBL" id="LWDX02034778">
    <property type="protein sequence ID" value="OEL26368.1"/>
    <property type="molecule type" value="Genomic_DNA"/>
</dbReference>
<feature type="region of interest" description="Disordered" evidence="1">
    <location>
        <begin position="55"/>
        <end position="107"/>
    </location>
</feature>
<dbReference type="AlphaFoldDB" id="A0A1E5VML6"/>
<dbReference type="Proteomes" id="UP000095767">
    <property type="component" value="Unassembled WGS sequence"/>
</dbReference>
<name>A0A1E5VML6_9POAL</name>